<evidence type="ECO:0000256" key="6">
    <source>
        <dbReference type="ARBA" id="ARBA00023004"/>
    </source>
</evidence>
<dbReference type="SFLD" id="SFLDG01123">
    <property type="entry name" value="methyltransferase_(Class_B)"/>
    <property type="match status" value="1"/>
</dbReference>
<evidence type="ECO:0000256" key="4">
    <source>
        <dbReference type="ARBA" id="ARBA00022691"/>
    </source>
</evidence>
<dbReference type="Pfam" id="PF02310">
    <property type="entry name" value="B12-binding"/>
    <property type="match status" value="1"/>
</dbReference>
<dbReference type="InterPro" id="IPR023404">
    <property type="entry name" value="rSAM_horseshoe"/>
</dbReference>
<evidence type="ECO:0000256" key="5">
    <source>
        <dbReference type="ARBA" id="ARBA00022723"/>
    </source>
</evidence>
<dbReference type="CDD" id="cd01335">
    <property type="entry name" value="Radical_SAM"/>
    <property type="match status" value="1"/>
</dbReference>
<sequence length="455" mass="52227">MKNVFLYYPRIKGEADSSSLYLGLPLSVLALAAQFDQDRFEVRILDGRLSDGLSETWRELVDDETLCLGISAITSYQIRDGLNLCRNVKEAFPELKVVWGGWHPSLMPVQTLKHDLVDIVITHQGEFTFPALVSCLDEGRDLESIPNLVYKDSDRNVISTASKPFVNLADTLPIERAYHLVNMNKYIQPLWGNKRVAGYESSRGCPYACKFCSISSVYRRKWNALPPERVADGVEWLYRNYQVDAIHFYDNNFFVDSRRSMEFGSELVKRGIDIKWDGTAVAEQFLRFSDEYIEKLKRSGFYRVIVGAESGDEDVLRKINKRHNNEQIVQTVKKCVHHGLQASLSFMVGFPWEPEKDFHETVKLIETLKRIDSSVEILLFIFSPYLGTPLYDIALEYGTIYPECLEEWADFTYERVNTPWISDPLKRKIGRYLSFFGTKDLSETAAAFFKGGDGN</sequence>
<dbReference type="SUPFAM" id="SSF102114">
    <property type="entry name" value="Radical SAM enzymes"/>
    <property type="match status" value="1"/>
</dbReference>
<keyword evidence="2" id="KW-0489">Methyltransferase</keyword>
<dbReference type="CDD" id="cd02068">
    <property type="entry name" value="radical_SAM_B12_BD"/>
    <property type="match status" value="1"/>
</dbReference>
<evidence type="ECO:0000259" key="8">
    <source>
        <dbReference type="PROSITE" id="PS51332"/>
    </source>
</evidence>
<comment type="caution">
    <text evidence="10">The sequence shown here is derived from an EMBL/GenBank/DDBJ whole genome shotgun (WGS) entry which is preliminary data.</text>
</comment>
<evidence type="ECO:0000256" key="3">
    <source>
        <dbReference type="ARBA" id="ARBA00022679"/>
    </source>
</evidence>
<dbReference type="InterPro" id="IPR058240">
    <property type="entry name" value="rSAM_sf"/>
</dbReference>
<accession>A0ABU7VQ90</accession>
<dbReference type="PANTHER" id="PTHR43409:SF7">
    <property type="entry name" value="BLL1977 PROTEIN"/>
    <property type="match status" value="1"/>
</dbReference>
<dbReference type="PROSITE" id="PS51332">
    <property type="entry name" value="B12_BINDING"/>
    <property type="match status" value="1"/>
</dbReference>
<evidence type="ECO:0000313" key="10">
    <source>
        <dbReference type="EMBL" id="MEF2965935.1"/>
    </source>
</evidence>
<organism evidence="10 11">
    <name type="scientific">Paenibacillus haidiansis</name>
    <dbReference type="NCBI Taxonomy" id="1574488"/>
    <lineage>
        <taxon>Bacteria</taxon>
        <taxon>Bacillati</taxon>
        <taxon>Bacillota</taxon>
        <taxon>Bacilli</taxon>
        <taxon>Bacillales</taxon>
        <taxon>Paenibacillaceae</taxon>
        <taxon>Paenibacillus</taxon>
    </lineage>
</organism>
<dbReference type="InterPro" id="IPR034466">
    <property type="entry name" value="Methyltransferase_Class_B"/>
</dbReference>
<proteinExistence type="predicted"/>
<dbReference type="PROSITE" id="PS51918">
    <property type="entry name" value="RADICAL_SAM"/>
    <property type="match status" value="1"/>
</dbReference>
<name>A0ABU7VQ90_9BACL</name>
<reference evidence="10 11" key="1">
    <citation type="submission" date="2024-02" db="EMBL/GenBank/DDBJ databases">
        <title>A nitrogen-fixing paenibacillus bacterium.</title>
        <authorList>
            <person name="Zhang W.L."/>
            <person name="Chen S.F."/>
        </authorList>
    </citation>
    <scope>NUCLEOTIDE SEQUENCE [LARGE SCALE GENOMIC DNA]</scope>
    <source>
        <strain evidence="10 11">M1</strain>
    </source>
</reference>
<dbReference type="RefSeq" id="WP_331846158.1">
    <property type="nucleotide sequence ID" value="NZ_JAZHPZ010000003.1"/>
</dbReference>
<protein>
    <submittedName>
        <fullName evidence="10">Radical SAM protein</fullName>
    </submittedName>
</protein>
<evidence type="ECO:0000256" key="2">
    <source>
        <dbReference type="ARBA" id="ARBA00022603"/>
    </source>
</evidence>
<dbReference type="SFLD" id="SFLDG01082">
    <property type="entry name" value="B12-binding_domain_containing"/>
    <property type="match status" value="1"/>
</dbReference>
<dbReference type="InterPro" id="IPR007197">
    <property type="entry name" value="rSAM"/>
</dbReference>
<dbReference type="Pfam" id="PF04055">
    <property type="entry name" value="Radical_SAM"/>
    <property type="match status" value="1"/>
</dbReference>
<keyword evidence="3" id="KW-0808">Transferase</keyword>
<feature type="domain" description="Radical SAM core" evidence="9">
    <location>
        <begin position="191"/>
        <end position="424"/>
    </location>
</feature>
<dbReference type="EMBL" id="JAZHPZ010000003">
    <property type="protein sequence ID" value="MEF2965935.1"/>
    <property type="molecule type" value="Genomic_DNA"/>
</dbReference>
<dbReference type="InterPro" id="IPR006158">
    <property type="entry name" value="Cobalamin-bd"/>
</dbReference>
<dbReference type="InterPro" id="IPR006638">
    <property type="entry name" value="Elp3/MiaA/NifB-like_rSAM"/>
</dbReference>
<dbReference type="SFLD" id="SFLDS00029">
    <property type="entry name" value="Radical_SAM"/>
    <property type="match status" value="1"/>
</dbReference>
<dbReference type="InterPro" id="IPR051198">
    <property type="entry name" value="BchE-like"/>
</dbReference>
<feature type="domain" description="B12-binding" evidence="8">
    <location>
        <begin position="10"/>
        <end position="143"/>
    </location>
</feature>
<keyword evidence="5" id="KW-0479">Metal-binding</keyword>
<gene>
    <name evidence="10" type="ORF">V3851_08845</name>
</gene>
<dbReference type="Gene3D" id="3.80.30.20">
    <property type="entry name" value="tm_1862 like domain"/>
    <property type="match status" value="1"/>
</dbReference>
<evidence type="ECO:0000259" key="9">
    <source>
        <dbReference type="PROSITE" id="PS51918"/>
    </source>
</evidence>
<dbReference type="Proteomes" id="UP001306950">
    <property type="component" value="Unassembled WGS sequence"/>
</dbReference>
<dbReference type="PANTHER" id="PTHR43409">
    <property type="entry name" value="ANAEROBIC MAGNESIUM-PROTOPORPHYRIN IX MONOMETHYL ESTER CYCLASE-RELATED"/>
    <property type="match status" value="1"/>
</dbReference>
<evidence type="ECO:0000256" key="7">
    <source>
        <dbReference type="ARBA" id="ARBA00023014"/>
    </source>
</evidence>
<comment type="cofactor">
    <cofactor evidence="1">
        <name>[4Fe-4S] cluster</name>
        <dbReference type="ChEBI" id="CHEBI:49883"/>
    </cofactor>
</comment>
<keyword evidence="7" id="KW-0411">Iron-sulfur</keyword>
<keyword evidence="6" id="KW-0408">Iron</keyword>
<keyword evidence="4" id="KW-0949">S-adenosyl-L-methionine</keyword>
<dbReference type="Gene3D" id="3.40.50.280">
    <property type="entry name" value="Cobalamin-binding domain"/>
    <property type="match status" value="1"/>
</dbReference>
<dbReference type="SMART" id="SM00729">
    <property type="entry name" value="Elp3"/>
    <property type="match status" value="1"/>
</dbReference>
<evidence type="ECO:0000313" key="11">
    <source>
        <dbReference type="Proteomes" id="UP001306950"/>
    </source>
</evidence>
<evidence type="ECO:0000256" key="1">
    <source>
        <dbReference type="ARBA" id="ARBA00001966"/>
    </source>
</evidence>
<keyword evidence="11" id="KW-1185">Reference proteome</keyword>